<feature type="compositionally biased region" description="Basic and acidic residues" evidence="6">
    <location>
        <begin position="203"/>
        <end position="213"/>
    </location>
</feature>
<feature type="compositionally biased region" description="Polar residues" evidence="6">
    <location>
        <begin position="261"/>
        <end position="270"/>
    </location>
</feature>
<comment type="subcellular location">
    <subcellularLocation>
        <location evidence="1">Cell projection</location>
        <location evidence="1">Cilium</location>
    </subcellularLocation>
</comment>
<feature type="region of interest" description="Disordered" evidence="6">
    <location>
        <begin position="1236"/>
        <end position="1266"/>
    </location>
</feature>
<dbReference type="PANTHER" id="PTHR13720:SF13">
    <property type="entry name" value="CILIA- AND FLAGELLA-ASSOCIATED PROTEIN 251"/>
    <property type="match status" value="1"/>
</dbReference>
<evidence type="ECO:0000256" key="6">
    <source>
        <dbReference type="SAM" id="MobiDB-lite"/>
    </source>
</evidence>
<feature type="region of interest" description="Disordered" evidence="6">
    <location>
        <begin position="111"/>
        <end position="141"/>
    </location>
</feature>
<keyword evidence="4" id="KW-0966">Cell projection</keyword>
<organism evidence="7 8">
    <name type="scientific">Piromyces finnis</name>
    <dbReference type="NCBI Taxonomy" id="1754191"/>
    <lineage>
        <taxon>Eukaryota</taxon>
        <taxon>Fungi</taxon>
        <taxon>Fungi incertae sedis</taxon>
        <taxon>Chytridiomycota</taxon>
        <taxon>Chytridiomycota incertae sedis</taxon>
        <taxon>Neocallimastigomycetes</taxon>
        <taxon>Neocallimastigales</taxon>
        <taxon>Neocallimastigaceae</taxon>
        <taxon>Piromyces</taxon>
    </lineage>
</organism>
<dbReference type="GO" id="GO:0031514">
    <property type="term" value="C:motile cilium"/>
    <property type="evidence" value="ECO:0007669"/>
    <property type="project" value="TreeGrafter"/>
</dbReference>
<feature type="compositionally biased region" description="Basic residues" evidence="6">
    <location>
        <begin position="1310"/>
        <end position="1320"/>
    </location>
</feature>
<dbReference type="SMART" id="SM00320">
    <property type="entry name" value="WD40"/>
    <property type="match status" value="9"/>
</dbReference>
<feature type="compositionally biased region" description="Basic and acidic residues" evidence="6">
    <location>
        <begin position="231"/>
        <end position="255"/>
    </location>
</feature>
<feature type="compositionally biased region" description="Acidic residues" evidence="6">
    <location>
        <begin position="164"/>
        <end position="179"/>
    </location>
</feature>
<dbReference type="InterPro" id="IPR011992">
    <property type="entry name" value="EF-hand-dom_pair"/>
</dbReference>
<reference evidence="7 8" key="2">
    <citation type="submission" date="2016-08" db="EMBL/GenBank/DDBJ databases">
        <title>Pervasive Adenine N6-methylation of Active Genes in Fungi.</title>
        <authorList>
            <consortium name="DOE Joint Genome Institute"/>
            <person name="Mondo S.J."/>
            <person name="Dannebaum R.O."/>
            <person name="Kuo R.C."/>
            <person name="Labutti K."/>
            <person name="Haridas S."/>
            <person name="Kuo A."/>
            <person name="Salamov A."/>
            <person name="Ahrendt S.R."/>
            <person name="Lipzen A."/>
            <person name="Sullivan W."/>
            <person name="Andreopoulos W.B."/>
            <person name="Clum A."/>
            <person name="Lindquist E."/>
            <person name="Daum C."/>
            <person name="Ramamoorthy G.K."/>
            <person name="Gryganskyi A."/>
            <person name="Culley D."/>
            <person name="Magnuson J.K."/>
            <person name="James T.Y."/>
            <person name="O'Malley M.A."/>
            <person name="Stajich J.E."/>
            <person name="Spatafora J.W."/>
            <person name="Visel A."/>
            <person name="Grigoriev I.V."/>
        </authorList>
    </citation>
    <scope>NUCLEOTIDE SEQUENCE [LARGE SCALE GENOMIC DNA]</scope>
    <source>
        <strain evidence="8">finn</strain>
    </source>
</reference>
<evidence type="ECO:0000256" key="4">
    <source>
        <dbReference type="ARBA" id="ARBA00023273"/>
    </source>
</evidence>
<dbReference type="Gene3D" id="2.130.10.10">
    <property type="entry name" value="YVTN repeat-like/Quinoprotein amine dehydrogenase"/>
    <property type="match status" value="3"/>
</dbReference>
<feature type="compositionally biased region" description="Low complexity" evidence="6">
    <location>
        <begin position="1236"/>
        <end position="1245"/>
    </location>
</feature>
<evidence type="ECO:0000256" key="5">
    <source>
        <dbReference type="ARBA" id="ARBA00040994"/>
    </source>
</evidence>
<evidence type="ECO:0000256" key="2">
    <source>
        <dbReference type="ARBA" id="ARBA00022574"/>
    </source>
</evidence>
<gene>
    <name evidence="7" type="ORF">BCR36DRAFT_413722</name>
</gene>
<keyword evidence="3" id="KW-0677">Repeat</keyword>
<evidence type="ECO:0000256" key="3">
    <source>
        <dbReference type="ARBA" id="ARBA00022737"/>
    </source>
</evidence>
<feature type="compositionally biased region" description="Polar residues" evidence="6">
    <location>
        <begin position="214"/>
        <end position="230"/>
    </location>
</feature>
<proteinExistence type="predicted"/>
<keyword evidence="2" id="KW-0853">WD repeat</keyword>
<dbReference type="InterPro" id="IPR015943">
    <property type="entry name" value="WD40/YVTN_repeat-like_dom_sf"/>
</dbReference>
<dbReference type="InterPro" id="IPR050630">
    <property type="entry name" value="WD_repeat_EMAP"/>
</dbReference>
<dbReference type="Pfam" id="PF00400">
    <property type="entry name" value="WD40"/>
    <property type="match status" value="3"/>
</dbReference>
<reference evidence="7 8" key="1">
    <citation type="submission" date="2016-08" db="EMBL/GenBank/DDBJ databases">
        <title>Genomes of anaerobic fungi encode conserved fungal cellulosomes for biomass hydrolysis.</title>
        <authorList>
            <consortium name="DOE Joint Genome Institute"/>
            <person name="Haitjema C.H."/>
            <person name="Gilmore S.P."/>
            <person name="Henske J.K."/>
            <person name="Solomon K.V."/>
            <person name="De Groot R."/>
            <person name="Kuo A."/>
            <person name="Mondo S.J."/>
            <person name="Salamov A.A."/>
            <person name="Labutti K."/>
            <person name="Zhao Z."/>
            <person name="Chiniquy J."/>
            <person name="Barry K."/>
            <person name="Brewer H.M."/>
            <person name="Purvine S.O."/>
            <person name="Wright A.T."/>
            <person name="Boxma B."/>
            <person name="Van Alen T."/>
            <person name="Hackstein J.H."/>
            <person name="Baker S.E."/>
            <person name="Grigoriev I.V."/>
            <person name="O'Malley M.A."/>
        </authorList>
    </citation>
    <scope>NUCLEOTIDE SEQUENCE [LARGE SCALE GENOMIC DNA]</scope>
    <source>
        <strain evidence="8">finn</strain>
    </source>
</reference>
<feature type="compositionally biased region" description="Polar residues" evidence="6">
    <location>
        <begin position="585"/>
        <end position="603"/>
    </location>
</feature>
<feature type="region of interest" description="Disordered" evidence="6">
    <location>
        <begin position="160"/>
        <end position="179"/>
    </location>
</feature>
<dbReference type="OrthoDB" id="6252103at2759"/>
<comment type="caution">
    <text evidence="7">The sequence shown here is derived from an EMBL/GenBank/DDBJ whole genome shotgun (WGS) entry which is preliminary data.</text>
</comment>
<dbReference type="SUPFAM" id="SSF47473">
    <property type="entry name" value="EF-hand"/>
    <property type="match status" value="1"/>
</dbReference>
<dbReference type="STRING" id="1754191.A0A1Y1V4Y9"/>
<dbReference type="SUPFAM" id="SSF50978">
    <property type="entry name" value="WD40 repeat-like"/>
    <property type="match status" value="2"/>
</dbReference>
<dbReference type="Proteomes" id="UP000193719">
    <property type="component" value="Unassembled WGS sequence"/>
</dbReference>
<dbReference type="InterPro" id="IPR001680">
    <property type="entry name" value="WD40_rpt"/>
</dbReference>
<evidence type="ECO:0000313" key="8">
    <source>
        <dbReference type="Proteomes" id="UP000193719"/>
    </source>
</evidence>
<dbReference type="InterPro" id="IPR036322">
    <property type="entry name" value="WD40_repeat_dom_sf"/>
</dbReference>
<protein>
    <recommendedName>
        <fullName evidence="5">Cilia- and flagella-associated protein 251</fullName>
    </recommendedName>
</protein>
<feature type="region of interest" description="Disordered" evidence="6">
    <location>
        <begin position="203"/>
        <end position="270"/>
    </location>
</feature>
<feature type="compositionally biased region" description="Polar residues" evidence="6">
    <location>
        <begin position="127"/>
        <end position="141"/>
    </location>
</feature>
<feature type="region of interest" description="Disordered" evidence="6">
    <location>
        <begin position="294"/>
        <end position="318"/>
    </location>
</feature>
<feature type="region of interest" description="Disordered" evidence="6">
    <location>
        <begin position="1286"/>
        <end position="1332"/>
    </location>
</feature>
<name>A0A1Y1V4Y9_9FUNG</name>
<accession>A0A1Y1V4Y9</accession>
<keyword evidence="8" id="KW-1185">Reference proteome</keyword>
<feature type="region of interest" description="Disordered" evidence="6">
    <location>
        <begin position="578"/>
        <end position="604"/>
    </location>
</feature>
<sequence length="1491" mass="171116">MSDNSSYVLNYKWAFGLNHKIKSGIQYLTSTNRNHILYASAHTGVIYDPENNKQFLLRGHCNTITCLCKSHDDHWVATADSGPDSLIIVWDTQPSLTLKQEQEYQQQKLRNEKNNQMMTDSQESETNHNNETISRNSSTDTIDFETLRANHNAISRIDILNENASDEEEEDYDEEKDIENEINNIITNEFNKEENRDINEKVINPIDKEEKNETLSSVQDTITDSSNSTPEKVDSSNEKKIEPNSLNESEKKENSGDAIVPSTTDSKSTTDMVEPINKELDSNKIENNNLEDMIEPLDDGDNNIFGEKPMNDNKKRKNSDDYFNYNEYDDLESLPIKTIINPHHNCGVIDMKMSKDSKYLVTLGADSPQTLCIWDWTTESEEPICEFTLSGEKQKYVAFNSSNPFELVSNGSTTIFFYTWNFEEGIKQHKPIIGSKELITNKIKYTYTIFIPNTQKALSATECGSIILWDNCVLMNLSKKLEDGNKSAIKIMKLHNGPINIIDIINDKYFITGGEDGFIRIYDFQYRLYIWLENINAGPVLSISFNKNRPGPSIVNNFNIPDFMVLTKHAKILHVYNGENEETNKQNNNDINSAKESNNNTNIPMEKKVQKNQLEIINASSNTGNLNDPNNTNGPNYDIDKFITISKFPQFKVILAAQYEKISAIESHPLKPEIAISGYSGLIQIYNYLTKELINQRLFEYEEEKKETKEKEKGLSSIIKKKIVKKVNKIESIAYSTKGTWIAIGFTNGSIKIVDSIKLTDIITTPDQTLQICSVQKPITQFAWSFDDSILAAADEDNGVAIVMREEINYNKKNINSDFKLVEIHGKCLSIFKDITENNNNTKDYYMGEEAKRYEWNFIGRYQSHWKKIIQILFMPSSPPRLLSLGQDRMIVEYDLENSSFVNGIKIKTKKQLEQTAVPSALCLNNTRNEYNNTEDFFITANEDYKLKLFNSNTFLCRKTVMSPNYGSPINKMCILPIQNTHQKYLAYSTQNSIIGVLKLPLSGNPYDNLGVMAHSGEIIGLCCSKDGHYVFSSDSNDTAINMWSVNVEVLEAQNAIGGKGNEPFINLLDPDGRDSAIYKEMEDYFYYAQLRTQGEDCIRNRIIEKKINISEVASILQAIGYYPSEQDIEDIKNEIKYSKVLETGDYVEYIEFEDLIRIYLNHRPSEDLTKQKIEEALRHSHEFEMPNIESEDDEENDIYYMGETDKQEYLENFKFKKMEENEASILKKILKSSSSSNSSLVSKPLSKEDEENGVDDSNININGSRVSIQNNEYSENKSIAKINKESKSSTIISDENSKKSISKLSSKSRSIKKLHKKKGDKSSTDLDDEDQTEARYITMKKNENERKEKMEKARQMREMIKTRENGKFSKSALLSLLQQHGESLSAELFDQYIKELLKDNSTNYNQLAEFFTLDEFVESILSFEEELIPETRIEKLNHENEHEIPKTKNRTIATNSHSILPQMPTYDINDYASWRNNTENDTEPYYVKTE</sequence>
<dbReference type="EMBL" id="MCFH01000031">
    <property type="protein sequence ID" value="ORX47377.1"/>
    <property type="molecule type" value="Genomic_DNA"/>
</dbReference>
<evidence type="ECO:0000313" key="7">
    <source>
        <dbReference type="EMBL" id="ORX47377.1"/>
    </source>
</evidence>
<dbReference type="PANTHER" id="PTHR13720">
    <property type="entry name" value="WD-40 REPEAT PROTEIN"/>
    <property type="match status" value="1"/>
</dbReference>
<feature type="compositionally biased region" description="Polar residues" evidence="6">
    <location>
        <begin position="1256"/>
        <end position="1266"/>
    </location>
</feature>
<evidence type="ECO:0000256" key="1">
    <source>
        <dbReference type="ARBA" id="ARBA00004138"/>
    </source>
</evidence>